<dbReference type="Pfam" id="PF05406">
    <property type="entry name" value="WGR"/>
    <property type="match status" value="1"/>
</dbReference>
<keyword evidence="2" id="KW-0238">DNA-binding</keyword>
<name>A0A7W6GBL7_9HYPH</name>
<sequence length="100" mass="11631">MDAESETGDSSVMLAQPYSLYIERVDPERNMGRFYLLTIESTLFGTPRLVRRWGRIGTAGQAKVHHFRREEEAVSLFLELLRKRRARGYKPKPIQTLGDY</sequence>
<gene>
    <name evidence="2" type="ORF">GGQ67_003522</name>
</gene>
<feature type="domain" description="WGR" evidence="1">
    <location>
        <begin position="1"/>
        <end position="100"/>
    </location>
</feature>
<organism evidence="2 3">
    <name type="scientific">Rhizobium metallidurans</name>
    <dbReference type="NCBI Taxonomy" id="1265931"/>
    <lineage>
        <taxon>Bacteria</taxon>
        <taxon>Pseudomonadati</taxon>
        <taxon>Pseudomonadota</taxon>
        <taxon>Alphaproteobacteria</taxon>
        <taxon>Hyphomicrobiales</taxon>
        <taxon>Rhizobiaceae</taxon>
        <taxon>Rhizobium/Agrobacterium group</taxon>
        <taxon>Rhizobium</taxon>
    </lineage>
</organism>
<dbReference type="Gene3D" id="2.20.140.10">
    <property type="entry name" value="WGR domain"/>
    <property type="match status" value="1"/>
</dbReference>
<dbReference type="CDD" id="cd07996">
    <property type="entry name" value="WGR_MMR_like"/>
    <property type="match status" value="1"/>
</dbReference>
<dbReference type="PROSITE" id="PS51977">
    <property type="entry name" value="WGR"/>
    <property type="match status" value="1"/>
</dbReference>
<dbReference type="SUPFAM" id="SSF142921">
    <property type="entry name" value="WGR domain-like"/>
    <property type="match status" value="1"/>
</dbReference>
<reference evidence="2 3" key="1">
    <citation type="submission" date="2020-08" db="EMBL/GenBank/DDBJ databases">
        <title>Genomic Encyclopedia of Type Strains, Phase IV (KMG-IV): sequencing the most valuable type-strain genomes for metagenomic binning, comparative biology and taxonomic classification.</title>
        <authorList>
            <person name="Goeker M."/>
        </authorList>
    </citation>
    <scope>NUCLEOTIDE SEQUENCE [LARGE SCALE GENOMIC DNA]</scope>
    <source>
        <strain evidence="2 3">DSM 26575</strain>
    </source>
</reference>
<dbReference type="InterPro" id="IPR008893">
    <property type="entry name" value="WGR_domain"/>
</dbReference>
<protein>
    <submittedName>
        <fullName evidence="2">Putative DNA-binding WGR domain protein</fullName>
    </submittedName>
</protein>
<proteinExistence type="predicted"/>
<evidence type="ECO:0000313" key="2">
    <source>
        <dbReference type="EMBL" id="MBB3965843.1"/>
    </source>
</evidence>
<keyword evidence="3" id="KW-1185">Reference proteome</keyword>
<dbReference type="Proteomes" id="UP000582090">
    <property type="component" value="Unassembled WGS sequence"/>
</dbReference>
<dbReference type="SMART" id="SM00773">
    <property type="entry name" value="WGR"/>
    <property type="match status" value="1"/>
</dbReference>
<dbReference type="GO" id="GO:0003677">
    <property type="term" value="F:DNA binding"/>
    <property type="evidence" value="ECO:0007669"/>
    <property type="project" value="UniProtKB-KW"/>
</dbReference>
<dbReference type="EMBL" id="JACIDW010000012">
    <property type="protein sequence ID" value="MBB3965843.1"/>
    <property type="molecule type" value="Genomic_DNA"/>
</dbReference>
<dbReference type="InterPro" id="IPR036930">
    <property type="entry name" value="WGR_dom_sf"/>
</dbReference>
<dbReference type="AlphaFoldDB" id="A0A7W6GBL7"/>
<comment type="caution">
    <text evidence="2">The sequence shown here is derived from an EMBL/GenBank/DDBJ whole genome shotgun (WGS) entry which is preliminary data.</text>
</comment>
<accession>A0A7W6GBL7</accession>
<dbReference type="InterPro" id="IPR049809">
    <property type="entry name" value="YehF/YfeS-like_WGR"/>
</dbReference>
<evidence type="ECO:0000259" key="1">
    <source>
        <dbReference type="PROSITE" id="PS51977"/>
    </source>
</evidence>
<evidence type="ECO:0000313" key="3">
    <source>
        <dbReference type="Proteomes" id="UP000582090"/>
    </source>
</evidence>